<dbReference type="EMBL" id="BLXT01000774">
    <property type="protein sequence ID" value="GFN80017.1"/>
    <property type="molecule type" value="Genomic_DNA"/>
</dbReference>
<name>A0AAV3YCZ8_9GAST</name>
<accession>A0AAV3YCZ8</accession>
<sequence length="83" mass="9494">MGSRDDKRRAKGEQGMRIEGEQGRRSAWGLGVTGECGEDDDYSVCTPSLWHLSARVTTIIHFYFYSTHQFCSDNKLDRFCKTP</sequence>
<comment type="caution">
    <text evidence="2">The sequence shown here is derived from an EMBL/GenBank/DDBJ whole genome shotgun (WGS) entry which is preliminary data.</text>
</comment>
<reference evidence="2 3" key="1">
    <citation type="journal article" date="2021" name="Elife">
        <title>Chloroplast acquisition without the gene transfer in kleptoplastic sea slugs, Plakobranchus ocellatus.</title>
        <authorList>
            <person name="Maeda T."/>
            <person name="Takahashi S."/>
            <person name="Yoshida T."/>
            <person name="Shimamura S."/>
            <person name="Takaki Y."/>
            <person name="Nagai Y."/>
            <person name="Toyoda A."/>
            <person name="Suzuki Y."/>
            <person name="Arimoto A."/>
            <person name="Ishii H."/>
            <person name="Satoh N."/>
            <person name="Nishiyama T."/>
            <person name="Hasebe M."/>
            <person name="Maruyama T."/>
            <person name="Minagawa J."/>
            <person name="Obokata J."/>
            <person name="Shigenobu S."/>
        </authorList>
    </citation>
    <scope>NUCLEOTIDE SEQUENCE [LARGE SCALE GENOMIC DNA]</scope>
</reference>
<dbReference type="Proteomes" id="UP000735302">
    <property type="component" value="Unassembled WGS sequence"/>
</dbReference>
<protein>
    <submittedName>
        <fullName evidence="2">Uncharacterized protein</fullName>
    </submittedName>
</protein>
<feature type="region of interest" description="Disordered" evidence="1">
    <location>
        <begin position="1"/>
        <end position="20"/>
    </location>
</feature>
<organism evidence="2 3">
    <name type="scientific">Plakobranchus ocellatus</name>
    <dbReference type="NCBI Taxonomy" id="259542"/>
    <lineage>
        <taxon>Eukaryota</taxon>
        <taxon>Metazoa</taxon>
        <taxon>Spiralia</taxon>
        <taxon>Lophotrochozoa</taxon>
        <taxon>Mollusca</taxon>
        <taxon>Gastropoda</taxon>
        <taxon>Heterobranchia</taxon>
        <taxon>Euthyneura</taxon>
        <taxon>Panpulmonata</taxon>
        <taxon>Sacoglossa</taxon>
        <taxon>Placobranchoidea</taxon>
        <taxon>Plakobranchidae</taxon>
        <taxon>Plakobranchus</taxon>
    </lineage>
</organism>
<dbReference type="AlphaFoldDB" id="A0AAV3YCZ8"/>
<evidence type="ECO:0000313" key="3">
    <source>
        <dbReference type="Proteomes" id="UP000735302"/>
    </source>
</evidence>
<evidence type="ECO:0000256" key="1">
    <source>
        <dbReference type="SAM" id="MobiDB-lite"/>
    </source>
</evidence>
<proteinExistence type="predicted"/>
<gene>
    <name evidence="2" type="ORF">PoB_000652300</name>
</gene>
<keyword evidence="3" id="KW-1185">Reference proteome</keyword>
<evidence type="ECO:0000313" key="2">
    <source>
        <dbReference type="EMBL" id="GFN80017.1"/>
    </source>
</evidence>